<protein>
    <submittedName>
        <fullName evidence="2">Uncharacterized protein</fullName>
    </submittedName>
</protein>
<evidence type="ECO:0000313" key="4">
    <source>
        <dbReference type="Proteomes" id="UP000182444"/>
    </source>
</evidence>
<keyword evidence="1" id="KW-0472">Membrane</keyword>
<dbReference type="Proteomes" id="UP000256601">
    <property type="component" value="Unassembled WGS sequence"/>
</dbReference>
<keyword evidence="1" id="KW-1133">Transmembrane helix</keyword>
<evidence type="ECO:0000256" key="1">
    <source>
        <dbReference type="SAM" id="Phobius"/>
    </source>
</evidence>
<reference evidence="3 5" key="2">
    <citation type="submission" date="2018-07" db="EMBL/GenBank/DDBJ databases">
        <title>Draft Genome Assemblies for Five Robust Yarrowia lipolytica Strains Exhibiting High Lipid Production and Pentose Sugar Utilization and Sugar Alcohol Secretion from Undetoxified Lignocellulosic Biomass Hydrolysates.</title>
        <authorList>
            <consortium name="DOE Joint Genome Institute"/>
            <person name="Walker C."/>
            <person name="Ryu S."/>
            <person name="Na H."/>
            <person name="Zane M."/>
            <person name="LaButti K."/>
            <person name="Lipzen A."/>
            <person name="Haridas S."/>
            <person name="Barry K."/>
            <person name="Grigoriev I.V."/>
            <person name="Quarterman J."/>
            <person name="Slininger P."/>
            <person name="Dien B."/>
            <person name="Trinh C.T."/>
        </authorList>
    </citation>
    <scope>NUCLEOTIDE SEQUENCE [LARGE SCALE GENOMIC DNA]</scope>
    <source>
        <strain evidence="3 5">YB392</strain>
    </source>
</reference>
<dbReference type="AlphaFoldDB" id="A0A1D8NB29"/>
<reference evidence="2 4" key="1">
    <citation type="journal article" date="2016" name="PLoS ONE">
        <title>Sequence Assembly of Yarrowia lipolytica Strain W29/CLIB89 Shows Transposable Element Diversity.</title>
        <authorList>
            <person name="Magnan C."/>
            <person name="Yu J."/>
            <person name="Chang I."/>
            <person name="Jahn E."/>
            <person name="Kanomata Y."/>
            <person name="Wu J."/>
            <person name="Zeller M."/>
            <person name="Oakes M."/>
            <person name="Baldi P."/>
            <person name="Sandmeyer S."/>
        </authorList>
    </citation>
    <scope>NUCLEOTIDE SEQUENCE [LARGE SCALE GENOMIC DNA]</scope>
    <source>
        <strain evidence="2">CLIB89</strain>
        <strain evidence="4">CLIB89(W29)</strain>
    </source>
</reference>
<dbReference type="EMBL" id="CP017555">
    <property type="protein sequence ID" value="AOW02836.1"/>
    <property type="molecule type" value="Genomic_DNA"/>
</dbReference>
<dbReference type="EMBL" id="KZ857336">
    <property type="protein sequence ID" value="RDW25627.1"/>
    <property type="molecule type" value="Genomic_DNA"/>
</dbReference>
<gene>
    <name evidence="3" type="ORF">B0I71DRAFT_153247</name>
    <name evidence="2" type="ORF">YALI1_C19395g</name>
</gene>
<dbReference type="VEuPathDB" id="FungiDB:YALI1_C19395g"/>
<accession>A0A1D8NB29</accession>
<name>A0A1D8NB29_YARLL</name>
<evidence type="ECO:0000313" key="5">
    <source>
        <dbReference type="Proteomes" id="UP000256601"/>
    </source>
</evidence>
<evidence type="ECO:0000313" key="2">
    <source>
        <dbReference type="EMBL" id="AOW02836.1"/>
    </source>
</evidence>
<keyword evidence="1" id="KW-0812">Transmembrane</keyword>
<dbReference type="OrthoDB" id="4078083at2759"/>
<feature type="transmembrane region" description="Helical" evidence="1">
    <location>
        <begin position="20"/>
        <end position="48"/>
    </location>
</feature>
<evidence type="ECO:0000313" key="3">
    <source>
        <dbReference type="EMBL" id="RDW25627.1"/>
    </source>
</evidence>
<sequence>MPHTVLYSYGFVSDQVTQAIVSVSLLAALFCMTPIALFFLIDISAFMYQSMKKQMGILTKATVPHVA</sequence>
<dbReference type="Proteomes" id="UP000182444">
    <property type="component" value="Chromosome 1C"/>
</dbReference>
<organism evidence="2 4">
    <name type="scientific">Yarrowia lipolytica</name>
    <name type="common">Candida lipolytica</name>
    <dbReference type="NCBI Taxonomy" id="4952"/>
    <lineage>
        <taxon>Eukaryota</taxon>
        <taxon>Fungi</taxon>
        <taxon>Dikarya</taxon>
        <taxon>Ascomycota</taxon>
        <taxon>Saccharomycotina</taxon>
        <taxon>Dipodascomycetes</taxon>
        <taxon>Dipodascales</taxon>
        <taxon>Dipodascales incertae sedis</taxon>
        <taxon>Yarrowia</taxon>
    </lineage>
</organism>
<proteinExistence type="predicted"/>